<evidence type="ECO:0000256" key="1">
    <source>
        <dbReference type="ARBA" id="ARBA00000085"/>
    </source>
</evidence>
<dbReference type="Gene3D" id="1.10.287.130">
    <property type="match status" value="1"/>
</dbReference>
<feature type="domain" description="HAMP" evidence="11">
    <location>
        <begin position="195"/>
        <end position="250"/>
    </location>
</feature>
<name>A0A2S0MEW6_9BURK</name>
<evidence type="ECO:0000259" key="10">
    <source>
        <dbReference type="PROSITE" id="PS50109"/>
    </source>
</evidence>
<dbReference type="GO" id="GO:0005524">
    <property type="term" value="F:ATP binding"/>
    <property type="evidence" value="ECO:0007669"/>
    <property type="project" value="UniProtKB-KW"/>
</dbReference>
<dbReference type="InterPro" id="IPR036890">
    <property type="entry name" value="HATPase_C_sf"/>
</dbReference>
<dbReference type="EC" id="2.7.13.3" evidence="3"/>
<evidence type="ECO:0000256" key="8">
    <source>
        <dbReference type="ARBA" id="ARBA00022840"/>
    </source>
</evidence>
<keyword evidence="13" id="KW-1185">Reference proteome</keyword>
<comment type="catalytic activity">
    <reaction evidence="1">
        <text>ATP + protein L-histidine = ADP + protein N-phospho-L-histidine.</text>
        <dbReference type="EC" id="2.7.13.3"/>
    </reaction>
</comment>
<dbReference type="AlphaFoldDB" id="A0A2S0MEW6"/>
<keyword evidence="6" id="KW-0547">Nucleotide-binding</keyword>
<dbReference type="PANTHER" id="PTHR43065:SF10">
    <property type="entry name" value="PEROXIDE STRESS-ACTIVATED HISTIDINE KINASE MAK3"/>
    <property type="match status" value="1"/>
</dbReference>
<comment type="subcellular location">
    <subcellularLocation>
        <location evidence="2">Membrane</location>
    </subcellularLocation>
</comment>
<dbReference type="SUPFAM" id="SSF55874">
    <property type="entry name" value="ATPase domain of HSP90 chaperone/DNA topoisomerase II/histidine kinase"/>
    <property type="match status" value="1"/>
</dbReference>
<dbReference type="Proteomes" id="UP000239709">
    <property type="component" value="Chromosome"/>
</dbReference>
<dbReference type="PROSITE" id="PS50885">
    <property type="entry name" value="HAMP"/>
    <property type="match status" value="1"/>
</dbReference>
<dbReference type="InterPro" id="IPR003594">
    <property type="entry name" value="HATPase_dom"/>
</dbReference>
<dbReference type="InterPro" id="IPR003661">
    <property type="entry name" value="HisK_dim/P_dom"/>
</dbReference>
<dbReference type="SUPFAM" id="SSF47384">
    <property type="entry name" value="Homodimeric domain of signal transducing histidine kinase"/>
    <property type="match status" value="1"/>
</dbReference>
<keyword evidence="4" id="KW-0597">Phosphoprotein</keyword>
<evidence type="ECO:0000256" key="9">
    <source>
        <dbReference type="ARBA" id="ARBA00023012"/>
    </source>
</evidence>
<keyword evidence="9" id="KW-0902">Two-component regulatory system</keyword>
<dbReference type="SMART" id="SM00304">
    <property type="entry name" value="HAMP"/>
    <property type="match status" value="1"/>
</dbReference>
<reference evidence="12 13" key="1">
    <citation type="submission" date="2018-03" db="EMBL/GenBank/DDBJ databases">
        <title>Genome sequencing of Ottowia sp.</title>
        <authorList>
            <person name="Kim S.-J."/>
            <person name="Heo J."/>
            <person name="Kwon S.-W."/>
        </authorList>
    </citation>
    <scope>NUCLEOTIDE SEQUENCE [LARGE SCALE GENOMIC DNA]</scope>
    <source>
        <strain evidence="12 13">KADR8-3</strain>
    </source>
</reference>
<dbReference type="GO" id="GO:0000155">
    <property type="term" value="F:phosphorelay sensor kinase activity"/>
    <property type="evidence" value="ECO:0007669"/>
    <property type="project" value="InterPro"/>
</dbReference>
<proteinExistence type="predicted"/>
<dbReference type="GO" id="GO:0016020">
    <property type="term" value="C:membrane"/>
    <property type="evidence" value="ECO:0007669"/>
    <property type="project" value="UniProtKB-SubCell"/>
</dbReference>
<keyword evidence="7 12" id="KW-0418">Kinase</keyword>
<keyword evidence="8" id="KW-0067">ATP-binding</keyword>
<dbReference type="OrthoDB" id="2521613at2"/>
<organism evidence="12 13">
    <name type="scientific">Ottowia oryzae</name>
    <dbReference type="NCBI Taxonomy" id="2109914"/>
    <lineage>
        <taxon>Bacteria</taxon>
        <taxon>Pseudomonadati</taxon>
        <taxon>Pseudomonadota</taxon>
        <taxon>Betaproteobacteria</taxon>
        <taxon>Burkholderiales</taxon>
        <taxon>Comamonadaceae</taxon>
        <taxon>Ottowia</taxon>
    </lineage>
</organism>
<accession>A0A2S0MEW6</accession>
<dbReference type="EMBL" id="CP027666">
    <property type="protein sequence ID" value="AVO34311.1"/>
    <property type="molecule type" value="Genomic_DNA"/>
</dbReference>
<dbReference type="InterPro" id="IPR005467">
    <property type="entry name" value="His_kinase_dom"/>
</dbReference>
<evidence type="ECO:0000256" key="4">
    <source>
        <dbReference type="ARBA" id="ARBA00022553"/>
    </source>
</evidence>
<evidence type="ECO:0000259" key="11">
    <source>
        <dbReference type="PROSITE" id="PS50885"/>
    </source>
</evidence>
<dbReference type="PROSITE" id="PS50109">
    <property type="entry name" value="HIS_KIN"/>
    <property type="match status" value="1"/>
</dbReference>
<dbReference type="PANTHER" id="PTHR43065">
    <property type="entry name" value="SENSOR HISTIDINE KINASE"/>
    <property type="match status" value="1"/>
</dbReference>
<evidence type="ECO:0000256" key="7">
    <source>
        <dbReference type="ARBA" id="ARBA00022777"/>
    </source>
</evidence>
<keyword evidence="5" id="KW-0808">Transferase</keyword>
<evidence type="ECO:0000256" key="5">
    <source>
        <dbReference type="ARBA" id="ARBA00022679"/>
    </source>
</evidence>
<dbReference type="Gene3D" id="3.30.565.10">
    <property type="entry name" value="Histidine kinase-like ATPase, C-terminal domain"/>
    <property type="match status" value="1"/>
</dbReference>
<evidence type="ECO:0000256" key="6">
    <source>
        <dbReference type="ARBA" id="ARBA00022741"/>
    </source>
</evidence>
<dbReference type="KEGG" id="otk:C6570_08760"/>
<feature type="domain" description="Histidine kinase" evidence="10">
    <location>
        <begin position="270"/>
        <end position="470"/>
    </location>
</feature>
<dbReference type="InterPro" id="IPR003660">
    <property type="entry name" value="HAMP_dom"/>
</dbReference>
<protein>
    <recommendedName>
        <fullName evidence="3">histidine kinase</fullName>
        <ecNumber evidence="3">2.7.13.3</ecNumber>
    </recommendedName>
</protein>
<gene>
    <name evidence="12" type="ORF">C6570_08760</name>
</gene>
<dbReference type="SMART" id="SM00387">
    <property type="entry name" value="HATPase_c"/>
    <property type="match status" value="1"/>
</dbReference>
<evidence type="ECO:0000313" key="12">
    <source>
        <dbReference type="EMBL" id="AVO34311.1"/>
    </source>
</evidence>
<dbReference type="Pfam" id="PF02518">
    <property type="entry name" value="HATPase_c"/>
    <property type="match status" value="1"/>
</dbReference>
<dbReference type="InterPro" id="IPR036097">
    <property type="entry name" value="HisK_dim/P_sf"/>
</dbReference>
<evidence type="ECO:0000256" key="3">
    <source>
        <dbReference type="ARBA" id="ARBA00012438"/>
    </source>
</evidence>
<evidence type="ECO:0000313" key="13">
    <source>
        <dbReference type="Proteomes" id="UP000239709"/>
    </source>
</evidence>
<dbReference type="SMART" id="SM00388">
    <property type="entry name" value="HisKA"/>
    <property type="match status" value="1"/>
</dbReference>
<dbReference type="CDD" id="cd00082">
    <property type="entry name" value="HisKA"/>
    <property type="match status" value="1"/>
</dbReference>
<dbReference type="Gene3D" id="6.10.340.10">
    <property type="match status" value="1"/>
</dbReference>
<dbReference type="Pfam" id="PF00512">
    <property type="entry name" value="HisKA"/>
    <property type="match status" value="1"/>
</dbReference>
<evidence type="ECO:0000256" key="2">
    <source>
        <dbReference type="ARBA" id="ARBA00004370"/>
    </source>
</evidence>
<sequence length="478" mass="51276">MWFRLPYRLQIPLGLSLAVLLTALLVTVVAARSAAATARSEIEAAISRASVLLSGQAKPYLLSNDTWRAFVLLRDIAGLLPAAAEGHSNAAILGADAHTLASSDPSRFPTSAPVPGVPFNLIEHLKGPSKVDLPDGGVALVNPVLSEDGAKMGYSLVAVERAAFEPDWATLGKSAALGAALSVLFLAPLGWIAGRRMTRPIRELARAISRIGQDPSTQIESELSSNADPELARIYSAVRRLIAELRERQQAQRRALSSERLAAVGRMTAAVAHEINNPLGGLINAVQTLKVHGDSEATRRRSVDLLQRGLHQIRVTVSALLPQARIEDRDFGAQDFDDVLTLAGPAAVSRSVVIRGVSSIEADAHIAASILRQVLLNLVLNAVKAADADDEVLVKCAIDDEAFEITVQHRGKAFSQADLQTIVDSTMGDDPRGFGLWVCHQIALQRGGRFGVDESHKPGTRMVFRIPNRESHEDHSVS</sequence>